<evidence type="ECO:0000256" key="1">
    <source>
        <dbReference type="ARBA" id="ARBA00023267"/>
    </source>
</evidence>
<dbReference type="KEGG" id="cthd:CDO33_07210"/>
<comment type="caution">
    <text evidence="4">The sequence shown here is derived from an EMBL/GenBank/DDBJ whole genome shotgun (WGS) entry which is preliminary data.</text>
</comment>
<feature type="region of interest" description="Disordered" evidence="2">
    <location>
        <begin position="25"/>
        <end position="65"/>
    </location>
</feature>
<dbReference type="PROSITE" id="PS50968">
    <property type="entry name" value="BIOTINYL_LIPOYL"/>
    <property type="match status" value="1"/>
</dbReference>
<proteinExistence type="predicted"/>
<dbReference type="EMBL" id="NIOJ01000031">
    <property type="protein sequence ID" value="PNT98037.1"/>
    <property type="molecule type" value="Genomic_DNA"/>
</dbReference>
<dbReference type="Pfam" id="PF00364">
    <property type="entry name" value="Biotin_lipoyl"/>
    <property type="match status" value="1"/>
</dbReference>
<dbReference type="InterPro" id="IPR050709">
    <property type="entry name" value="Biotin_Carboxyl_Carrier/Decarb"/>
</dbReference>
<dbReference type="PANTHER" id="PTHR45266:SF3">
    <property type="entry name" value="OXALOACETATE DECARBOXYLASE ALPHA CHAIN"/>
    <property type="match status" value="1"/>
</dbReference>
<evidence type="ECO:0000313" key="4">
    <source>
        <dbReference type="EMBL" id="PNT98037.1"/>
    </source>
</evidence>
<dbReference type="PROSITE" id="PS00188">
    <property type="entry name" value="BIOTIN"/>
    <property type="match status" value="1"/>
</dbReference>
<dbReference type="AlphaFoldDB" id="A0A2K2F2S2"/>
<accession>A0A2K2F2S2</accession>
<dbReference type="PANTHER" id="PTHR45266">
    <property type="entry name" value="OXALOACETATE DECARBOXYLASE ALPHA CHAIN"/>
    <property type="match status" value="1"/>
</dbReference>
<feature type="domain" description="Lipoyl-binding" evidence="3">
    <location>
        <begin position="61"/>
        <end position="139"/>
    </location>
</feature>
<dbReference type="InterPro" id="IPR000089">
    <property type="entry name" value="Biotin_lipoyl"/>
</dbReference>
<gene>
    <name evidence="4" type="ORF">CDQ84_11835</name>
</gene>
<reference evidence="4 5" key="1">
    <citation type="submission" date="2017-06" db="EMBL/GenBank/DDBJ databases">
        <title>Investigating the central metabolism of Clostridium thermosuccinogenes.</title>
        <authorList>
            <person name="Koendjbiharie J.G."/>
            <person name="van Kranenburg R."/>
        </authorList>
    </citation>
    <scope>NUCLEOTIDE SEQUENCE [LARGE SCALE GENOMIC DNA]</scope>
    <source>
        <strain evidence="4 5">DSM 5806</strain>
    </source>
</reference>
<dbReference type="OrthoDB" id="9812676at2"/>
<evidence type="ECO:0000256" key="2">
    <source>
        <dbReference type="SAM" id="MobiDB-lite"/>
    </source>
</evidence>
<feature type="compositionally biased region" description="Low complexity" evidence="2">
    <location>
        <begin position="25"/>
        <end position="51"/>
    </location>
</feature>
<dbReference type="FunFam" id="2.40.50.100:FF:000003">
    <property type="entry name" value="Acetyl-CoA carboxylase biotin carboxyl carrier protein"/>
    <property type="match status" value="1"/>
</dbReference>
<evidence type="ECO:0000259" key="3">
    <source>
        <dbReference type="PROSITE" id="PS50968"/>
    </source>
</evidence>
<keyword evidence="1" id="KW-0092">Biotin</keyword>
<dbReference type="Proteomes" id="UP000236151">
    <property type="component" value="Unassembled WGS sequence"/>
</dbReference>
<dbReference type="InterPro" id="IPR011053">
    <property type="entry name" value="Single_hybrid_motif"/>
</dbReference>
<protein>
    <submittedName>
        <fullName evidence="4">Acetyl-CoA carboxylase biotin carboxyl carrier protein subunit</fullName>
    </submittedName>
</protein>
<organism evidence="4 5">
    <name type="scientific">Clostridium thermosuccinogenes</name>
    <dbReference type="NCBI Taxonomy" id="84032"/>
    <lineage>
        <taxon>Bacteria</taxon>
        <taxon>Bacillati</taxon>
        <taxon>Bacillota</taxon>
        <taxon>Clostridia</taxon>
        <taxon>Eubacteriales</taxon>
        <taxon>Clostridiaceae</taxon>
        <taxon>Clostridium</taxon>
    </lineage>
</organism>
<dbReference type="RefSeq" id="WP_103081948.1">
    <property type="nucleotide sequence ID" value="NZ_CP021850.1"/>
</dbReference>
<dbReference type="SUPFAM" id="SSF51230">
    <property type="entry name" value="Single hybrid motif"/>
    <property type="match status" value="1"/>
</dbReference>
<evidence type="ECO:0000313" key="5">
    <source>
        <dbReference type="Proteomes" id="UP000236151"/>
    </source>
</evidence>
<dbReference type="CDD" id="cd06850">
    <property type="entry name" value="biotinyl_domain"/>
    <property type="match status" value="1"/>
</dbReference>
<dbReference type="InterPro" id="IPR001882">
    <property type="entry name" value="Biotin_BS"/>
</dbReference>
<keyword evidence="5" id="KW-1185">Reference proteome</keyword>
<name>A0A2K2F2S2_9CLOT</name>
<sequence>MKKFLIKVNGSQYEVEVEEIRGEGAAVQPAVAASPAPAAAPKPAAAAAPAQAPAPKPAEPKRDTAVPAGAQTITAPMPGTILRVDVNTGDQVKRGQVLLILEAMKMENEIVAPSDGKIASVNVTKGTSVNAGDVLVSMV</sequence>
<dbReference type="Gene3D" id="2.40.50.100">
    <property type="match status" value="1"/>
</dbReference>